<keyword evidence="2" id="KW-1185">Reference proteome</keyword>
<gene>
    <name evidence="1" type="ORF">BDU57DRAFT_528401</name>
</gene>
<protein>
    <submittedName>
        <fullName evidence="1">Uncharacterized protein</fullName>
    </submittedName>
</protein>
<accession>A0A6A5QR71</accession>
<name>A0A6A5QR71_AMPQU</name>
<reference evidence="1" key="1">
    <citation type="journal article" date="2020" name="Stud. Mycol.">
        <title>101 Dothideomycetes genomes: a test case for predicting lifestyles and emergence of pathogens.</title>
        <authorList>
            <person name="Haridas S."/>
            <person name="Albert R."/>
            <person name="Binder M."/>
            <person name="Bloem J."/>
            <person name="Labutti K."/>
            <person name="Salamov A."/>
            <person name="Andreopoulos B."/>
            <person name="Baker S."/>
            <person name="Barry K."/>
            <person name="Bills G."/>
            <person name="Bluhm B."/>
            <person name="Cannon C."/>
            <person name="Castanera R."/>
            <person name="Culley D."/>
            <person name="Daum C."/>
            <person name="Ezra D."/>
            <person name="Gonzalez J."/>
            <person name="Henrissat B."/>
            <person name="Kuo A."/>
            <person name="Liang C."/>
            <person name="Lipzen A."/>
            <person name="Lutzoni F."/>
            <person name="Magnuson J."/>
            <person name="Mondo S."/>
            <person name="Nolan M."/>
            <person name="Ohm R."/>
            <person name="Pangilinan J."/>
            <person name="Park H.-J."/>
            <person name="Ramirez L."/>
            <person name="Alfaro M."/>
            <person name="Sun H."/>
            <person name="Tritt A."/>
            <person name="Yoshinaga Y."/>
            <person name="Zwiers L.-H."/>
            <person name="Turgeon B."/>
            <person name="Goodwin S."/>
            <person name="Spatafora J."/>
            <person name="Crous P."/>
            <person name="Grigoriev I."/>
        </authorList>
    </citation>
    <scope>NUCLEOTIDE SEQUENCE</scope>
    <source>
        <strain evidence="1">HMLAC05119</strain>
    </source>
</reference>
<proteinExistence type="predicted"/>
<organism evidence="1 2">
    <name type="scientific">Ampelomyces quisqualis</name>
    <name type="common">Powdery mildew agent</name>
    <dbReference type="NCBI Taxonomy" id="50730"/>
    <lineage>
        <taxon>Eukaryota</taxon>
        <taxon>Fungi</taxon>
        <taxon>Dikarya</taxon>
        <taxon>Ascomycota</taxon>
        <taxon>Pezizomycotina</taxon>
        <taxon>Dothideomycetes</taxon>
        <taxon>Pleosporomycetidae</taxon>
        <taxon>Pleosporales</taxon>
        <taxon>Pleosporineae</taxon>
        <taxon>Phaeosphaeriaceae</taxon>
        <taxon>Ampelomyces</taxon>
    </lineage>
</organism>
<evidence type="ECO:0000313" key="2">
    <source>
        <dbReference type="Proteomes" id="UP000800096"/>
    </source>
</evidence>
<sequence>MLPSLGRITDICCARLVVLHPLSSLATGMRHGPVTLSSFTAGEDVWTALPTHTFTFTTRSVAWSIAFYHAFLRTDLADPRLVDTPEILSTASRGLQIGRLVHGIMLQRHSWFVPLGSPTGNPLGALGVVVRGPPAPRWGPPSKYQQQQR</sequence>
<dbReference type="EMBL" id="ML979134">
    <property type="protein sequence ID" value="KAF1917883.1"/>
    <property type="molecule type" value="Genomic_DNA"/>
</dbReference>
<dbReference type="AlphaFoldDB" id="A0A6A5QR71"/>
<dbReference type="Proteomes" id="UP000800096">
    <property type="component" value="Unassembled WGS sequence"/>
</dbReference>
<evidence type="ECO:0000313" key="1">
    <source>
        <dbReference type="EMBL" id="KAF1917883.1"/>
    </source>
</evidence>